<accession>A0A7C0VB35</accession>
<dbReference type="Proteomes" id="UP000885847">
    <property type="component" value="Unassembled WGS sequence"/>
</dbReference>
<proteinExistence type="predicted"/>
<evidence type="ECO:0000256" key="1">
    <source>
        <dbReference type="SAM" id="Phobius"/>
    </source>
</evidence>
<feature type="transmembrane region" description="Helical" evidence="1">
    <location>
        <begin position="332"/>
        <end position="356"/>
    </location>
</feature>
<feature type="transmembrane region" description="Helical" evidence="1">
    <location>
        <begin position="275"/>
        <end position="296"/>
    </location>
</feature>
<reference evidence="2" key="1">
    <citation type="journal article" date="2020" name="mSystems">
        <title>Genome- and Community-Level Interaction Insights into Carbon Utilization and Element Cycling Functions of Hydrothermarchaeota in Hydrothermal Sediment.</title>
        <authorList>
            <person name="Zhou Z."/>
            <person name="Liu Y."/>
            <person name="Xu W."/>
            <person name="Pan J."/>
            <person name="Luo Z.H."/>
            <person name="Li M."/>
        </authorList>
    </citation>
    <scope>NUCLEOTIDE SEQUENCE [LARGE SCALE GENOMIC DNA]</scope>
    <source>
        <strain evidence="2">HyVt-102</strain>
    </source>
</reference>
<evidence type="ECO:0000313" key="2">
    <source>
        <dbReference type="EMBL" id="HDI83053.1"/>
    </source>
</evidence>
<organism evidence="2">
    <name type="scientific">candidate division WOR-3 bacterium</name>
    <dbReference type="NCBI Taxonomy" id="2052148"/>
    <lineage>
        <taxon>Bacteria</taxon>
        <taxon>Bacteria division WOR-3</taxon>
    </lineage>
</organism>
<name>A0A7C0VB35_UNCW3</name>
<comment type="caution">
    <text evidence="2">The sequence shown here is derived from an EMBL/GenBank/DDBJ whole genome shotgun (WGS) entry which is preliminary data.</text>
</comment>
<feature type="transmembrane region" description="Helical" evidence="1">
    <location>
        <begin position="216"/>
        <end position="236"/>
    </location>
</feature>
<keyword evidence="1" id="KW-0472">Membrane</keyword>
<feature type="transmembrane region" description="Helical" evidence="1">
    <location>
        <begin position="156"/>
        <end position="177"/>
    </location>
</feature>
<feature type="transmembrane region" description="Helical" evidence="1">
    <location>
        <begin position="242"/>
        <end position="263"/>
    </location>
</feature>
<keyword evidence="1" id="KW-0812">Transmembrane</keyword>
<feature type="transmembrane region" description="Helical" evidence="1">
    <location>
        <begin position="362"/>
        <end position="381"/>
    </location>
</feature>
<gene>
    <name evidence="2" type="ORF">ENF18_04595</name>
</gene>
<keyword evidence="1" id="KW-1133">Transmembrane helix</keyword>
<dbReference type="EMBL" id="DQWE01000219">
    <property type="protein sequence ID" value="HDI83053.1"/>
    <property type="molecule type" value="Genomic_DNA"/>
</dbReference>
<sequence length="414" mass="46043">MVFLFMLFSVTVEKLPFDSGKSIYVWTFSYEKDCRLFPEITGFKKAEILRREGTIVLRIEGVRNGQPFEDERNLTEEEYSNIVSRVDVYLSTHKKLNREGWGLYLLATLEVGLVEWSPMGAIVTEKAELYPIFAAASFFAPMFLTRNVDITNGQAWFSWIMAHHAYLFGVSTSMLLLDSTNSKFIAGYMLGTGILGEIAGFKLARKWNLSMGSAEMYNHILLSSEFYGGLLANALFSGKQDLWDYLWTGALIGEIAGFTGWYMWGKDEYTFGDALAYDSYGFLALLTSYATISSILNSVDDKWKSLIVLGMHAPMNLYGLKIFRNNQIPFTGGLAIIGGTAAGLLLGIGTAALLGLDESNEWWWALAGGGWIGFIPSYLMAKGMSGGNAMLEIHPEIRFADSKPIYGLGISARF</sequence>
<dbReference type="AlphaFoldDB" id="A0A7C0VB35"/>
<feature type="transmembrane region" description="Helical" evidence="1">
    <location>
        <begin position="183"/>
        <end position="204"/>
    </location>
</feature>
<protein>
    <submittedName>
        <fullName evidence="2">Uncharacterized protein</fullName>
    </submittedName>
</protein>